<organism evidence="2 3">
    <name type="scientific">Corynebacterium casei LMG S-19264</name>
    <dbReference type="NCBI Taxonomy" id="1285583"/>
    <lineage>
        <taxon>Bacteria</taxon>
        <taxon>Bacillati</taxon>
        <taxon>Actinomycetota</taxon>
        <taxon>Actinomycetes</taxon>
        <taxon>Mycobacteriales</taxon>
        <taxon>Corynebacteriaceae</taxon>
        <taxon>Corynebacterium</taxon>
    </lineage>
</organism>
<keyword evidence="3" id="KW-1185">Reference proteome</keyword>
<keyword evidence="1" id="KW-1133">Transmembrane helix</keyword>
<reference evidence="3" key="1">
    <citation type="submission" date="2013-02" db="EMBL/GenBank/DDBJ databases">
        <title>The complete genome sequence of Corynebacterium casei LMG S-19264 (=DSM 44701).</title>
        <authorList>
            <person name="Ruckert C."/>
            <person name="Albersmeier A."/>
            <person name="Kalinowski J."/>
        </authorList>
    </citation>
    <scope>NUCLEOTIDE SEQUENCE [LARGE SCALE GENOMIC DNA]</scope>
    <source>
        <strain evidence="3">LMG S-19264</strain>
    </source>
</reference>
<keyword evidence="1" id="KW-0472">Membrane</keyword>
<proteinExistence type="predicted"/>
<dbReference type="Proteomes" id="UP000019226">
    <property type="component" value="Chromosome"/>
</dbReference>
<evidence type="ECO:0008006" key="4">
    <source>
        <dbReference type="Google" id="ProtNLM"/>
    </source>
</evidence>
<accession>A0ABN4CEJ3</accession>
<dbReference type="GeneID" id="82878038"/>
<keyword evidence="1" id="KW-0812">Transmembrane</keyword>
<dbReference type="RefSeq" id="WP_006822791.1">
    <property type="nucleotide sequence ID" value="NZ_CP004350.1"/>
</dbReference>
<protein>
    <recommendedName>
        <fullName evidence="4">Secreted protein</fullName>
    </recommendedName>
</protein>
<name>A0ABN4CEJ3_9CORY</name>
<feature type="transmembrane region" description="Helical" evidence="1">
    <location>
        <begin position="45"/>
        <end position="64"/>
    </location>
</feature>
<evidence type="ECO:0000256" key="1">
    <source>
        <dbReference type="SAM" id="Phobius"/>
    </source>
</evidence>
<gene>
    <name evidence="2" type="ORF">CCASEI_09615</name>
</gene>
<sequence length="109" mass="12131">MSFVSSAALNNVTLAMHNISTDVLLLAQGSQNGPVGPEFGKASPIGMLIIILMLIAVLMAGWFFHRRYSRFRRRAMFAQENGIDPFDQEAVDSALKEAGLYDHRKKSKF</sequence>
<dbReference type="EMBL" id="CP004350">
    <property type="protein sequence ID" value="AHI20480.1"/>
    <property type="molecule type" value="Genomic_DNA"/>
</dbReference>
<evidence type="ECO:0000313" key="3">
    <source>
        <dbReference type="Proteomes" id="UP000019226"/>
    </source>
</evidence>
<evidence type="ECO:0000313" key="2">
    <source>
        <dbReference type="EMBL" id="AHI20480.1"/>
    </source>
</evidence>